<dbReference type="InterPro" id="IPR047768">
    <property type="entry name" value="Tn5p-like"/>
</dbReference>
<reference evidence="3 4" key="1">
    <citation type="submission" date="2015-09" db="EMBL/GenBank/DDBJ databases">
        <title>Identification and resolution of microdiversity through metagenomic sequencing of parallel consortia.</title>
        <authorList>
            <person name="Nelson W.C."/>
            <person name="Romine M.F."/>
            <person name="Lindemann S.R."/>
        </authorList>
    </citation>
    <scope>NUCLEOTIDE SEQUENCE [LARGE SCALE GENOMIC DNA]</scope>
    <source>
        <strain evidence="3">Ana</strain>
    </source>
</reference>
<gene>
    <name evidence="3" type="ORF">HLUCCA11_20425</name>
</gene>
<dbReference type="Pfam" id="PF14706">
    <property type="entry name" value="Tnp_DNA_bind"/>
    <property type="match status" value="1"/>
</dbReference>
<organism evidence="3 4">
    <name type="scientific">Phormidesmis priestleyi Ana</name>
    <dbReference type="NCBI Taxonomy" id="1666911"/>
    <lineage>
        <taxon>Bacteria</taxon>
        <taxon>Bacillati</taxon>
        <taxon>Cyanobacteriota</taxon>
        <taxon>Cyanophyceae</taxon>
        <taxon>Leptolyngbyales</taxon>
        <taxon>Leptolyngbyaceae</taxon>
        <taxon>Phormidesmis</taxon>
    </lineage>
</organism>
<dbReference type="SUPFAM" id="SSF53098">
    <property type="entry name" value="Ribonuclease H-like"/>
    <property type="match status" value="1"/>
</dbReference>
<dbReference type="InterPro" id="IPR054836">
    <property type="entry name" value="Tn5_transposase"/>
</dbReference>
<dbReference type="EMBL" id="LJZR01000045">
    <property type="protein sequence ID" value="KPQ32806.1"/>
    <property type="molecule type" value="Genomic_DNA"/>
</dbReference>
<accession>A0A0P7ZIX8</accession>
<dbReference type="InterPro" id="IPR012337">
    <property type="entry name" value="RNaseH-like_sf"/>
</dbReference>
<dbReference type="Gene3D" id="1.10.246.40">
    <property type="entry name" value="Tn5 transposase, domain 1"/>
    <property type="match status" value="1"/>
</dbReference>
<evidence type="ECO:0000259" key="1">
    <source>
        <dbReference type="Pfam" id="PF01609"/>
    </source>
</evidence>
<dbReference type="PANTHER" id="PTHR37319:SF1">
    <property type="entry name" value="TRANSPOSASE TN5 DIMERISATION DOMAIN-CONTAINING PROTEIN"/>
    <property type="match status" value="1"/>
</dbReference>
<dbReference type="Pfam" id="PF01609">
    <property type="entry name" value="DDE_Tnp_1"/>
    <property type="match status" value="1"/>
</dbReference>
<dbReference type="InterPro" id="IPR014737">
    <property type="entry name" value="Transposase_Tn5-like_C"/>
</dbReference>
<dbReference type="InterPro" id="IPR014735">
    <property type="entry name" value="Transposase_Tn5-like_N"/>
</dbReference>
<protein>
    <submittedName>
        <fullName evidence="3">Transposase</fullName>
    </submittedName>
</protein>
<evidence type="ECO:0000313" key="4">
    <source>
        <dbReference type="Proteomes" id="UP000050465"/>
    </source>
</evidence>
<dbReference type="AlphaFoldDB" id="A0A0P7ZIX8"/>
<dbReference type="Gene3D" id="3.90.350.10">
    <property type="entry name" value="Transposase Inhibitor Protein From Tn5, Chain A, domain 1"/>
    <property type="match status" value="1"/>
</dbReference>
<dbReference type="GO" id="GO:0006313">
    <property type="term" value="P:DNA transposition"/>
    <property type="evidence" value="ECO:0007669"/>
    <property type="project" value="InterPro"/>
</dbReference>
<proteinExistence type="predicted"/>
<dbReference type="PANTHER" id="PTHR37319">
    <property type="entry name" value="TRANSPOSASE"/>
    <property type="match status" value="1"/>
</dbReference>
<dbReference type="InterPro" id="IPR038215">
    <property type="entry name" value="TN5-like_N_sf"/>
</dbReference>
<dbReference type="GO" id="GO:0003677">
    <property type="term" value="F:DNA binding"/>
    <property type="evidence" value="ECO:0007669"/>
    <property type="project" value="InterPro"/>
</dbReference>
<feature type="domain" description="Transposase Tn5-like N-terminal" evidence="2">
    <location>
        <begin position="10"/>
        <end position="68"/>
    </location>
</feature>
<dbReference type="NCBIfam" id="NF033590">
    <property type="entry name" value="transpos_IS4_3"/>
    <property type="match status" value="1"/>
</dbReference>
<name>A0A0P7ZIX8_9CYAN</name>
<dbReference type="GO" id="GO:0004803">
    <property type="term" value="F:transposase activity"/>
    <property type="evidence" value="ECO:0007669"/>
    <property type="project" value="InterPro"/>
</dbReference>
<sequence length="467" mass="53158">MNIPPTAKEATWSEHEFERVNLGDKRLNARLKKLSTDLSAAPSAPINQASEDWAATKAAYRFFQNDKVTSEKILSAHRTRTWERIHREPVVLAVQDTSYLNFSSHRKTKGLGPIGDSRSASQGVVTHNVLAITPQGLPLGLLNQTGWTRDGYSQQSERERKNTSIEQKESYRWLQNLELVQKLKPIDSRVVTICDRESDIYEFFVAAERCSAEFVVRAAWNRHLKDSEYPRLWETLQAQPVAGQYTITVPAHESTPERTATLAVRFRAVTLGPTQRSKGTLFYPLPPIKLWAVYVTEIAATDENTIEWMLLTNIAVTTLDEALEKLSWYRCRWQIEVFHKILQHGCTVEQCRLQSAERLQRYITLMSIVAWRLFWLSHIQRVAPTAPATTILTELECRTLMLMTRYSQSHQTSALCVSQAVIAIAKLGGFLARKHDGAPGPTVIWRGWSVLQNATRLGDRLFPQLYG</sequence>
<feature type="domain" description="Transposase IS4-like" evidence="1">
    <location>
        <begin position="183"/>
        <end position="369"/>
    </location>
</feature>
<evidence type="ECO:0000313" key="3">
    <source>
        <dbReference type="EMBL" id="KPQ32806.1"/>
    </source>
</evidence>
<dbReference type="Proteomes" id="UP000050465">
    <property type="component" value="Unassembled WGS sequence"/>
</dbReference>
<dbReference type="InterPro" id="IPR002559">
    <property type="entry name" value="Transposase_11"/>
</dbReference>
<evidence type="ECO:0000259" key="2">
    <source>
        <dbReference type="Pfam" id="PF14706"/>
    </source>
</evidence>
<dbReference type="STRING" id="1666911.HLUCCA11_20425"/>
<comment type="caution">
    <text evidence="3">The sequence shown here is derived from an EMBL/GenBank/DDBJ whole genome shotgun (WGS) entry which is preliminary data.</text>
</comment>
<dbReference type="Gene3D" id="1.10.740.10">
    <property type="entry name" value="Transferase Inhibitor Protein From Tn5, Chain"/>
    <property type="match status" value="1"/>
</dbReference>